<evidence type="ECO:0000313" key="3">
    <source>
        <dbReference type="Proteomes" id="UP000606172"/>
    </source>
</evidence>
<evidence type="ECO:0000313" key="2">
    <source>
        <dbReference type="EMBL" id="GII92901.1"/>
    </source>
</evidence>
<gene>
    <name evidence="2" type="ORF">Ssi02_31320</name>
</gene>
<dbReference type="AlphaFoldDB" id="A0A919RFF0"/>
<sequence length="76" mass="8320">MIPTMATFHLYQAPHHMQAIILRKPSGTSESIIKPAARTPAITTGHSAPPGHMPGVRPYLRTGQPPDTLRLREARS</sequence>
<comment type="caution">
    <text evidence="2">The sequence shown here is derived from an EMBL/GenBank/DDBJ whole genome shotgun (WGS) entry which is preliminary data.</text>
</comment>
<keyword evidence="3" id="KW-1185">Reference proteome</keyword>
<protein>
    <submittedName>
        <fullName evidence="2">Uncharacterized protein</fullName>
    </submittedName>
</protein>
<feature type="region of interest" description="Disordered" evidence="1">
    <location>
        <begin position="40"/>
        <end position="76"/>
    </location>
</feature>
<reference evidence="2" key="1">
    <citation type="submission" date="2021-01" db="EMBL/GenBank/DDBJ databases">
        <title>Whole genome shotgun sequence of Sinosporangium siamense NBRC 109515.</title>
        <authorList>
            <person name="Komaki H."/>
            <person name="Tamura T."/>
        </authorList>
    </citation>
    <scope>NUCLEOTIDE SEQUENCE</scope>
    <source>
        <strain evidence="2">NBRC 109515</strain>
    </source>
</reference>
<proteinExistence type="predicted"/>
<dbReference type="EMBL" id="BOOW01000019">
    <property type="protein sequence ID" value="GII92901.1"/>
    <property type="molecule type" value="Genomic_DNA"/>
</dbReference>
<name>A0A919RFF0_9ACTN</name>
<evidence type="ECO:0000256" key="1">
    <source>
        <dbReference type="SAM" id="MobiDB-lite"/>
    </source>
</evidence>
<accession>A0A919RFF0</accession>
<organism evidence="2 3">
    <name type="scientific">Sinosporangium siamense</name>
    <dbReference type="NCBI Taxonomy" id="1367973"/>
    <lineage>
        <taxon>Bacteria</taxon>
        <taxon>Bacillati</taxon>
        <taxon>Actinomycetota</taxon>
        <taxon>Actinomycetes</taxon>
        <taxon>Streptosporangiales</taxon>
        <taxon>Streptosporangiaceae</taxon>
        <taxon>Sinosporangium</taxon>
    </lineage>
</organism>
<dbReference type="Proteomes" id="UP000606172">
    <property type="component" value="Unassembled WGS sequence"/>
</dbReference>